<evidence type="ECO:0000313" key="1">
    <source>
        <dbReference type="EMBL" id="RZC70224.1"/>
    </source>
</evidence>
<dbReference type="Proteomes" id="UP000316621">
    <property type="component" value="Chromosome 7"/>
</dbReference>
<proteinExistence type="predicted"/>
<organism evidence="1 2">
    <name type="scientific">Papaver somniferum</name>
    <name type="common">Opium poppy</name>
    <dbReference type="NCBI Taxonomy" id="3469"/>
    <lineage>
        <taxon>Eukaryota</taxon>
        <taxon>Viridiplantae</taxon>
        <taxon>Streptophyta</taxon>
        <taxon>Embryophyta</taxon>
        <taxon>Tracheophyta</taxon>
        <taxon>Spermatophyta</taxon>
        <taxon>Magnoliopsida</taxon>
        <taxon>Ranunculales</taxon>
        <taxon>Papaveraceae</taxon>
        <taxon>Papaveroideae</taxon>
        <taxon>Papaver</taxon>
    </lineage>
</organism>
<dbReference type="Gramene" id="RZC70224">
    <property type="protein sequence ID" value="RZC70224"/>
    <property type="gene ID" value="C5167_033357"/>
</dbReference>
<protein>
    <submittedName>
        <fullName evidence="1">Uncharacterized protein</fullName>
    </submittedName>
</protein>
<evidence type="ECO:0000313" key="2">
    <source>
        <dbReference type="Proteomes" id="UP000316621"/>
    </source>
</evidence>
<dbReference type="AlphaFoldDB" id="A0A4Y7KA18"/>
<reference evidence="1 2" key="1">
    <citation type="journal article" date="2018" name="Science">
        <title>The opium poppy genome and morphinan production.</title>
        <authorList>
            <person name="Guo L."/>
            <person name="Winzer T."/>
            <person name="Yang X."/>
            <person name="Li Y."/>
            <person name="Ning Z."/>
            <person name="He Z."/>
            <person name="Teodor R."/>
            <person name="Lu Y."/>
            <person name="Bowser T.A."/>
            <person name="Graham I.A."/>
            <person name="Ye K."/>
        </authorList>
    </citation>
    <scope>NUCLEOTIDE SEQUENCE [LARGE SCALE GENOMIC DNA]</scope>
    <source>
        <strain evidence="2">cv. HN1</strain>
        <tissue evidence="1">Leaves</tissue>
    </source>
</reference>
<gene>
    <name evidence="1" type="ORF">C5167_033357</name>
</gene>
<accession>A0A4Y7KA18</accession>
<name>A0A4Y7KA18_PAPSO</name>
<dbReference type="EMBL" id="CM010721">
    <property type="protein sequence ID" value="RZC70224.1"/>
    <property type="molecule type" value="Genomic_DNA"/>
</dbReference>
<sequence>MMLSFEAEIYWIMAFEEEFRAGSIWRRFWTSLNLVSMELPINAVPSTQLNLDNTSFPPLSYSHEAKNFYLAVPCKHRK</sequence>
<keyword evidence="2" id="KW-1185">Reference proteome</keyword>